<organism evidence="3 4">
    <name type="scientific">Runella salmonicolor</name>
    <dbReference type="NCBI Taxonomy" id="2950278"/>
    <lineage>
        <taxon>Bacteria</taxon>
        <taxon>Pseudomonadati</taxon>
        <taxon>Bacteroidota</taxon>
        <taxon>Cytophagia</taxon>
        <taxon>Cytophagales</taxon>
        <taxon>Spirosomataceae</taxon>
        <taxon>Runella</taxon>
    </lineage>
</organism>
<keyword evidence="1" id="KW-0175">Coiled coil</keyword>
<keyword evidence="2" id="KW-1133">Transmembrane helix</keyword>
<sequence>MKNQTINFRVDEPTKVLLKEFAQELNLNESEFIRKAIVSFKDLTSQVQAAALDKERIQELEGQIKELRYQLEAYEKNEAFTALFKNIKGHTLEGKKITCKSDLIELLAKSASIEIAEAISETEESTVSLSPVVLQAQVTPEIVDEPITRQEVMSFLKQNRLWLMGLALAVVAFVFWRWTSIMKMRPKIIQYSPSKPEETLLAA</sequence>
<feature type="coiled-coil region" evidence="1">
    <location>
        <begin position="50"/>
        <end position="77"/>
    </location>
</feature>
<dbReference type="Proteomes" id="UP001204772">
    <property type="component" value="Unassembled WGS sequence"/>
</dbReference>
<keyword evidence="2" id="KW-0472">Membrane</keyword>
<proteinExistence type="predicted"/>
<dbReference type="RefSeq" id="WP_253533005.1">
    <property type="nucleotide sequence ID" value="NZ_JAMZEL010000020.1"/>
</dbReference>
<keyword evidence="4" id="KW-1185">Reference proteome</keyword>
<accession>A0ABT1FWW8</accession>
<name>A0ABT1FWW8_9BACT</name>
<evidence type="ECO:0000256" key="2">
    <source>
        <dbReference type="SAM" id="Phobius"/>
    </source>
</evidence>
<reference evidence="3 4" key="1">
    <citation type="submission" date="2022-06" db="EMBL/GenBank/DDBJ databases">
        <title>Runella sp. S5 genome sequencing.</title>
        <authorList>
            <person name="Park S."/>
        </authorList>
    </citation>
    <scope>NUCLEOTIDE SEQUENCE [LARGE SCALE GENOMIC DNA]</scope>
    <source>
        <strain evidence="3 4">S5</strain>
    </source>
</reference>
<dbReference type="EMBL" id="JAMZEL010000020">
    <property type="protein sequence ID" value="MCP1386260.1"/>
    <property type="molecule type" value="Genomic_DNA"/>
</dbReference>
<evidence type="ECO:0000313" key="4">
    <source>
        <dbReference type="Proteomes" id="UP001204772"/>
    </source>
</evidence>
<feature type="transmembrane region" description="Helical" evidence="2">
    <location>
        <begin position="161"/>
        <end position="178"/>
    </location>
</feature>
<comment type="caution">
    <text evidence="3">The sequence shown here is derived from an EMBL/GenBank/DDBJ whole genome shotgun (WGS) entry which is preliminary data.</text>
</comment>
<evidence type="ECO:0000256" key="1">
    <source>
        <dbReference type="SAM" id="Coils"/>
    </source>
</evidence>
<gene>
    <name evidence="3" type="ORF">NCI00_27715</name>
</gene>
<evidence type="ECO:0000313" key="3">
    <source>
        <dbReference type="EMBL" id="MCP1386260.1"/>
    </source>
</evidence>
<protein>
    <recommendedName>
        <fullName evidence="5">Ribbon-helix-helix protein, copG family</fullName>
    </recommendedName>
</protein>
<evidence type="ECO:0008006" key="5">
    <source>
        <dbReference type="Google" id="ProtNLM"/>
    </source>
</evidence>
<keyword evidence="2" id="KW-0812">Transmembrane</keyword>